<gene>
    <name evidence="1" type="ORF">PMAYCL1PPCAC_21960</name>
</gene>
<accession>A0AAN5I555</accession>
<evidence type="ECO:0000313" key="2">
    <source>
        <dbReference type="Proteomes" id="UP001328107"/>
    </source>
</evidence>
<organism evidence="1 2">
    <name type="scientific">Pristionchus mayeri</name>
    <dbReference type="NCBI Taxonomy" id="1317129"/>
    <lineage>
        <taxon>Eukaryota</taxon>
        <taxon>Metazoa</taxon>
        <taxon>Ecdysozoa</taxon>
        <taxon>Nematoda</taxon>
        <taxon>Chromadorea</taxon>
        <taxon>Rhabditida</taxon>
        <taxon>Rhabditina</taxon>
        <taxon>Diplogasteromorpha</taxon>
        <taxon>Diplogasteroidea</taxon>
        <taxon>Neodiplogasteridae</taxon>
        <taxon>Pristionchus</taxon>
    </lineage>
</organism>
<dbReference type="AlphaFoldDB" id="A0AAN5I555"/>
<protein>
    <submittedName>
        <fullName evidence="1">Uncharacterized protein</fullName>
    </submittedName>
</protein>
<name>A0AAN5I555_9BILA</name>
<proteinExistence type="predicted"/>
<keyword evidence="2" id="KW-1185">Reference proteome</keyword>
<reference evidence="2" key="1">
    <citation type="submission" date="2022-10" db="EMBL/GenBank/DDBJ databases">
        <title>Genome assembly of Pristionchus species.</title>
        <authorList>
            <person name="Yoshida K."/>
            <person name="Sommer R.J."/>
        </authorList>
    </citation>
    <scope>NUCLEOTIDE SEQUENCE [LARGE SCALE GENOMIC DNA]</scope>
    <source>
        <strain evidence="2">RS5460</strain>
    </source>
</reference>
<sequence>MEIIAADSRTRRKSGALDSRMDEVTFIIAFCTLGEERASHCLGLFVNFFARRNIGLFLFDRIVLHFTRQQSSEEGRPRRGVLVRALQSRAILLLGALRMLIVAVDPETFRGSEERAYHLAIGMVVGSEVVLILLRASREPRAFISSLSRQDMRLPVLLLIVRRGVDQIVYRSF</sequence>
<comment type="caution">
    <text evidence="1">The sequence shown here is derived from an EMBL/GenBank/DDBJ whole genome shotgun (WGS) entry which is preliminary data.</text>
</comment>
<evidence type="ECO:0000313" key="1">
    <source>
        <dbReference type="EMBL" id="GMR51765.1"/>
    </source>
</evidence>
<dbReference type="EMBL" id="BTRK01000005">
    <property type="protein sequence ID" value="GMR51765.1"/>
    <property type="molecule type" value="Genomic_DNA"/>
</dbReference>
<dbReference type="Proteomes" id="UP001328107">
    <property type="component" value="Unassembled WGS sequence"/>
</dbReference>